<evidence type="ECO:0000313" key="3">
    <source>
        <dbReference type="EMBL" id="AGS35129.1"/>
    </source>
</evidence>
<dbReference type="AlphaFoldDB" id="S5SVA2"/>
<feature type="domain" description="Cupin type-2" evidence="2">
    <location>
        <begin position="62"/>
        <end position="125"/>
    </location>
</feature>
<dbReference type="PATRIC" id="fig|1224163.3.peg.1663"/>
<dbReference type="CDD" id="cd02230">
    <property type="entry name" value="cupin_HP0902-like"/>
    <property type="match status" value="1"/>
</dbReference>
<keyword evidence="4" id="KW-1185">Reference proteome</keyword>
<dbReference type="InterPro" id="IPR013096">
    <property type="entry name" value="Cupin_2"/>
</dbReference>
<reference evidence="3 4" key="1">
    <citation type="submission" date="2012-11" db="EMBL/GenBank/DDBJ databases">
        <title>The complete genome sequence of Corynebacterium maris Coryn-1 (=DSM 45190).</title>
        <authorList>
            <person name="Schaffert L."/>
            <person name="Albersmeier A."/>
            <person name="Kalinowski J."/>
            <person name="Ruckert C."/>
        </authorList>
    </citation>
    <scope>NUCLEOTIDE SEQUENCE [LARGE SCALE GENOMIC DNA]</scope>
    <source>
        <strain evidence="4">Coryn-1</strain>
    </source>
</reference>
<dbReference type="SUPFAM" id="SSF51182">
    <property type="entry name" value="RmlC-like cupins"/>
    <property type="match status" value="1"/>
</dbReference>
<sequence length="141" mass="15390">MTHRPDDIIPVNDPETFGDSQLRDSDHMTVLALPELAPQPNPDRPRPGVKRLLQGDGANLIVFSFAPGQDLPDHKAAHPITVQCLSGTLDFTCGGERVRMEPGTVIHLREHVIHAVECPADAQGVAVLLLTMLTGERHQQD</sequence>
<proteinExistence type="predicted"/>
<evidence type="ECO:0000256" key="1">
    <source>
        <dbReference type="SAM" id="MobiDB-lite"/>
    </source>
</evidence>
<dbReference type="Pfam" id="PF07883">
    <property type="entry name" value="Cupin_2"/>
    <property type="match status" value="1"/>
</dbReference>
<dbReference type="HOGENOM" id="CLU_141446_1_1_11"/>
<dbReference type="eggNOG" id="COG1917">
    <property type="taxonomic scope" value="Bacteria"/>
</dbReference>
<protein>
    <recommendedName>
        <fullName evidence="2">Cupin type-2 domain-containing protein</fullName>
    </recommendedName>
</protein>
<gene>
    <name evidence="3" type="ORF">B841_08280</name>
</gene>
<dbReference type="PANTHER" id="PTHR37694:SF1">
    <property type="entry name" value="SLR8022 PROTEIN"/>
    <property type="match status" value="1"/>
</dbReference>
<dbReference type="InterPro" id="IPR011051">
    <property type="entry name" value="RmlC_Cupin_sf"/>
</dbReference>
<dbReference type="InterPro" id="IPR014710">
    <property type="entry name" value="RmlC-like_jellyroll"/>
</dbReference>
<dbReference type="Gene3D" id="2.60.120.10">
    <property type="entry name" value="Jelly Rolls"/>
    <property type="match status" value="1"/>
</dbReference>
<feature type="region of interest" description="Disordered" evidence="1">
    <location>
        <begin position="1"/>
        <end position="22"/>
    </location>
</feature>
<accession>S5SVA2</accession>
<dbReference type="PANTHER" id="PTHR37694">
    <property type="entry name" value="SLR8022 PROTEIN"/>
    <property type="match status" value="1"/>
</dbReference>
<dbReference type="Proteomes" id="UP000015388">
    <property type="component" value="Chromosome"/>
</dbReference>
<evidence type="ECO:0000313" key="4">
    <source>
        <dbReference type="Proteomes" id="UP000015388"/>
    </source>
</evidence>
<evidence type="ECO:0000259" key="2">
    <source>
        <dbReference type="Pfam" id="PF07883"/>
    </source>
</evidence>
<dbReference type="STRING" id="1224163.B841_08280"/>
<organism evidence="3 4">
    <name type="scientific">Corynebacterium maris DSM 45190</name>
    <dbReference type="NCBI Taxonomy" id="1224163"/>
    <lineage>
        <taxon>Bacteria</taxon>
        <taxon>Bacillati</taxon>
        <taxon>Actinomycetota</taxon>
        <taxon>Actinomycetes</taxon>
        <taxon>Mycobacteriales</taxon>
        <taxon>Corynebacteriaceae</taxon>
        <taxon>Corynebacterium</taxon>
    </lineage>
</organism>
<dbReference type="KEGG" id="cmd:B841_08280"/>
<name>S5SVA2_9CORY</name>
<dbReference type="EMBL" id="CP003924">
    <property type="protein sequence ID" value="AGS35129.1"/>
    <property type="molecule type" value="Genomic_DNA"/>
</dbReference>